<dbReference type="SMART" id="SM00892">
    <property type="entry name" value="Endonuclease_NS"/>
    <property type="match status" value="1"/>
</dbReference>
<reference evidence="4" key="2">
    <citation type="submission" date="2025-09" db="UniProtKB">
        <authorList>
            <consortium name="Ensembl"/>
        </authorList>
    </citation>
    <scope>IDENTIFICATION</scope>
</reference>
<dbReference type="InterPro" id="IPR044925">
    <property type="entry name" value="His-Me_finger_sf"/>
</dbReference>
<organism evidence="4 5">
    <name type="scientific">Cyprinus carpio carpio</name>
    <dbReference type="NCBI Taxonomy" id="630221"/>
    <lineage>
        <taxon>Eukaryota</taxon>
        <taxon>Metazoa</taxon>
        <taxon>Chordata</taxon>
        <taxon>Craniata</taxon>
        <taxon>Vertebrata</taxon>
        <taxon>Euteleostomi</taxon>
        <taxon>Actinopterygii</taxon>
        <taxon>Neopterygii</taxon>
        <taxon>Teleostei</taxon>
        <taxon>Ostariophysi</taxon>
        <taxon>Cypriniformes</taxon>
        <taxon>Cyprinidae</taxon>
        <taxon>Cyprininae</taxon>
        <taxon>Cyprinus</taxon>
    </lineage>
</organism>
<dbReference type="GO" id="GO:0046872">
    <property type="term" value="F:metal ion binding"/>
    <property type="evidence" value="ECO:0007669"/>
    <property type="project" value="InterPro"/>
</dbReference>
<dbReference type="GO" id="GO:0016787">
    <property type="term" value="F:hydrolase activity"/>
    <property type="evidence" value="ECO:0007669"/>
    <property type="project" value="InterPro"/>
</dbReference>
<proteinExistence type="predicted"/>
<name>A0A9J7ZVC9_CYPCA</name>
<dbReference type="SUPFAM" id="SSF54060">
    <property type="entry name" value="His-Me finger endonucleases"/>
    <property type="match status" value="1"/>
</dbReference>
<dbReference type="Proteomes" id="UP001108240">
    <property type="component" value="Unplaced"/>
</dbReference>
<dbReference type="Pfam" id="PF01223">
    <property type="entry name" value="Endonuclease_NS"/>
    <property type="match status" value="1"/>
</dbReference>
<keyword evidence="5" id="KW-1185">Reference proteome</keyword>
<protein>
    <recommendedName>
        <fullName evidence="6">Endonuclease domain-containing 1 protein-like</fullName>
    </recommendedName>
</protein>
<feature type="domain" description="DNA/RNA non-specific endonuclease/pyrophosphatase/phosphodiesterase" evidence="3">
    <location>
        <begin position="55"/>
        <end position="273"/>
    </location>
</feature>
<evidence type="ECO:0000259" key="2">
    <source>
        <dbReference type="SMART" id="SM00477"/>
    </source>
</evidence>
<evidence type="ECO:0000259" key="3">
    <source>
        <dbReference type="SMART" id="SM00892"/>
    </source>
</evidence>
<accession>A0A9J7ZVC9</accession>
<dbReference type="GeneTree" id="ENSGT01030000234592"/>
<dbReference type="AlphaFoldDB" id="A0A9J7ZVC9"/>
<dbReference type="PANTHER" id="PTHR21472">
    <property type="entry name" value="ENDONUCLEASE DOMAIN-CONTAINING 1 PROTEIN ENDOD1"/>
    <property type="match status" value="1"/>
</dbReference>
<feature type="domain" description="ENPP1-3/EXOG-like endonuclease/phosphodiesterase" evidence="2">
    <location>
        <begin position="56"/>
        <end position="273"/>
    </location>
</feature>
<reference evidence="4" key="1">
    <citation type="submission" date="2025-08" db="UniProtKB">
        <authorList>
            <consortium name="Ensembl"/>
        </authorList>
    </citation>
    <scope>IDENTIFICATION</scope>
</reference>
<evidence type="ECO:0000256" key="1">
    <source>
        <dbReference type="SAM" id="SignalP"/>
    </source>
</evidence>
<dbReference type="InterPro" id="IPR020821">
    <property type="entry name" value="ENPP1-3/EXOG-like_nuc-like"/>
</dbReference>
<dbReference type="Gene3D" id="3.40.570.10">
    <property type="entry name" value="Extracellular Endonuclease, subunit A"/>
    <property type="match status" value="1"/>
</dbReference>
<feature type="chain" id="PRO_5039926481" description="Endonuclease domain-containing 1 protein-like" evidence="1">
    <location>
        <begin position="19"/>
        <end position="307"/>
    </location>
</feature>
<evidence type="ECO:0000313" key="4">
    <source>
        <dbReference type="Ensembl" id="ENSCCRP00000136462.1"/>
    </source>
</evidence>
<feature type="signal peptide" evidence="1">
    <location>
        <begin position="1"/>
        <end position="18"/>
    </location>
</feature>
<dbReference type="GO" id="GO:0003676">
    <property type="term" value="F:nucleic acid binding"/>
    <property type="evidence" value="ECO:0007669"/>
    <property type="project" value="InterPro"/>
</dbReference>
<dbReference type="SMART" id="SM00477">
    <property type="entry name" value="NUC"/>
    <property type="match status" value="1"/>
</dbReference>
<sequence length="307" mass="35299">MLLLLHVLMLSLLSSGSAEVVQDFESECGQFFANRKSPTRFPESQYKQICQTLKNYVYYATFYDTQNKIPVYSAYKFDGLKDCTRQDKWYIEPQLDDTNKSPSMEFEKDVRNKIQGLGDHQALNRDYKKSKHDRGHLEPVFQAQSQGCADATFTLTNAAPQKPSFNRGQWRVLERNIAEELSNQCPPNKYTVYIVTGVVPGTNNINNRVTVPSHFWTAYCCLDNNNKCQISGGFIGENENIPPKDKTVKDLETELTALYKVTSFKLFHSTTEPQASKKRIRIKSMKPKGNRFSKILKLKKKYIKKAF</sequence>
<dbReference type="OMA" id="CASMSEV"/>
<evidence type="ECO:0008006" key="6">
    <source>
        <dbReference type="Google" id="ProtNLM"/>
    </source>
</evidence>
<dbReference type="InterPro" id="IPR039015">
    <property type="entry name" value="ENDOD1"/>
</dbReference>
<evidence type="ECO:0000313" key="5">
    <source>
        <dbReference type="Proteomes" id="UP001108240"/>
    </source>
</evidence>
<dbReference type="Ensembl" id="ENSCCRT00000120499.1">
    <property type="protein sequence ID" value="ENSCCRP00000136462.1"/>
    <property type="gene ID" value="ENSCCRG00000079256.1"/>
</dbReference>
<dbReference type="InterPro" id="IPR044929">
    <property type="entry name" value="DNA/RNA_non-sp_Endonuclease_sf"/>
</dbReference>
<dbReference type="PANTHER" id="PTHR21472:SF30">
    <property type="entry name" value="ENDONUCLEASE DOMAIN-CONTAINING 1 PROTEIN-RELATED"/>
    <property type="match status" value="1"/>
</dbReference>
<keyword evidence="1" id="KW-0732">Signal</keyword>
<dbReference type="InterPro" id="IPR001604">
    <property type="entry name" value="Endo_G_ENPP1-like_dom"/>
</dbReference>